<dbReference type="RefSeq" id="WP_013131429.1">
    <property type="nucleotide sequence ID" value="NC_014165.1"/>
</dbReference>
<dbReference type="eggNOG" id="COG0558">
    <property type="taxonomic scope" value="Bacteria"/>
</dbReference>
<evidence type="ECO:0000259" key="3">
    <source>
        <dbReference type="Pfam" id="PF19365"/>
    </source>
</evidence>
<evidence type="ECO:0000313" key="5">
    <source>
        <dbReference type="Proteomes" id="UP000006640"/>
    </source>
</evidence>
<feature type="transmembrane region" description="Helical" evidence="2">
    <location>
        <begin position="50"/>
        <end position="69"/>
    </location>
</feature>
<feature type="domain" description="DUF5941" evidence="3">
    <location>
        <begin position="24"/>
        <end position="205"/>
    </location>
</feature>
<keyword evidence="5" id="KW-1185">Reference proteome</keyword>
<dbReference type="HOGENOM" id="CLU_102147_0_0_11"/>
<dbReference type="AlphaFoldDB" id="D6Y8J9"/>
<keyword evidence="2" id="KW-0472">Membrane</keyword>
<feature type="transmembrane region" description="Helical" evidence="2">
    <location>
        <begin position="75"/>
        <end position="92"/>
    </location>
</feature>
<dbReference type="EMBL" id="CP001874">
    <property type="protein sequence ID" value="ADG87896.1"/>
    <property type="molecule type" value="Genomic_DNA"/>
</dbReference>
<name>D6Y8J9_THEBD</name>
<keyword evidence="2" id="KW-1133">Transmembrane helix</keyword>
<sequence>MIIQQPQATTITDPHEERLRIQTERLIAYRDDGPLVAVLKGVFGRGVSPVPATLLAIAAIVAMAVGGVLTEGPILLTPVLVLVLLAVPTAPHHHLGRLDWLTPPLLRAAEFLTIILLGLATDTPKWLLFALIYVIGYHTYDTVYRTRQGIWPPQWIFLAGLGWEVRLLIIGAAAALGVLTPVAAILTVYLLVLFAAESVTSWVRLDKESAALKAQADQDLEQTPEEAAEQLTGEAEQH</sequence>
<evidence type="ECO:0000313" key="4">
    <source>
        <dbReference type="EMBL" id="ADG87896.1"/>
    </source>
</evidence>
<accession>D6Y8J9</accession>
<feature type="transmembrane region" description="Helical" evidence="2">
    <location>
        <begin position="155"/>
        <end position="176"/>
    </location>
</feature>
<dbReference type="KEGG" id="tbi:Tbis_1174"/>
<feature type="transmembrane region" description="Helical" evidence="2">
    <location>
        <begin position="182"/>
        <end position="203"/>
    </location>
</feature>
<dbReference type="InterPro" id="IPR045985">
    <property type="entry name" value="DUF5941"/>
</dbReference>
<evidence type="ECO:0000256" key="1">
    <source>
        <dbReference type="SAM" id="MobiDB-lite"/>
    </source>
</evidence>
<proteinExistence type="predicted"/>
<dbReference type="Pfam" id="PF19365">
    <property type="entry name" value="DUF5941"/>
    <property type="match status" value="1"/>
</dbReference>
<keyword evidence="2" id="KW-0812">Transmembrane</keyword>
<feature type="region of interest" description="Disordered" evidence="1">
    <location>
        <begin position="215"/>
        <end position="238"/>
    </location>
</feature>
<dbReference type="Proteomes" id="UP000006640">
    <property type="component" value="Chromosome"/>
</dbReference>
<gene>
    <name evidence="4" type="ordered locus">Tbis_1174</name>
</gene>
<evidence type="ECO:0000256" key="2">
    <source>
        <dbReference type="SAM" id="Phobius"/>
    </source>
</evidence>
<protein>
    <recommendedName>
        <fullName evidence="3">DUF5941 domain-containing protein</fullName>
    </recommendedName>
</protein>
<feature type="compositionally biased region" description="Acidic residues" evidence="1">
    <location>
        <begin position="218"/>
        <end position="228"/>
    </location>
</feature>
<reference evidence="4 5" key="1">
    <citation type="submission" date="2010-01" db="EMBL/GenBank/DDBJ databases">
        <title>The complete genome of Thermobispora bispora DSM 43833.</title>
        <authorList>
            <consortium name="US DOE Joint Genome Institute (JGI-PGF)"/>
            <person name="Lucas S."/>
            <person name="Copeland A."/>
            <person name="Lapidus A."/>
            <person name="Glavina del Rio T."/>
            <person name="Dalin E."/>
            <person name="Tice H."/>
            <person name="Bruce D."/>
            <person name="Goodwin L."/>
            <person name="Pitluck S."/>
            <person name="Kyrpides N."/>
            <person name="Mavromatis K."/>
            <person name="Ivanova N."/>
            <person name="Mikhailova N."/>
            <person name="Chertkov O."/>
            <person name="Brettin T."/>
            <person name="Detter J.C."/>
            <person name="Han C."/>
            <person name="Larimer F."/>
            <person name="Land M."/>
            <person name="Hauser L."/>
            <person name="Markowitz V."/>
            <person name="Cheng J.-F."/>
            <person name="Hugenholtz P."/>
            <person name="Woyke T."/>
            <person name="Wu D."/>
            <person name="Jando M."/>
            <person name="Schneider S."/>
            <person name="Klenk H.-P."/>
            <person name="Eisen J.A."/>
        </authorList>
    </citation>
    <scope>NUCLEOTIDE SEQUENCE [LARGE SCALE GENOMIC DNA]</scope>
    <source>
        <strain evidence="5">ATCC 19993 / DSM 43833 / CBS 139.67 / JCM 10125 / KCTC 9307 / NBRC 14880 / R51</strain>
    </source>
</reference>
<organism evidence="4 5">
    <name type="scientific">Thermobispora bispora (strain ATCC 19993 / DSM 43833 / CBS 139.67 / JCM 10125 / KCTC 9307 / NBRC 14880 / R51)</name>
    <dbReference type="NCBI Taxonomy" id="469371"/>
    <lineage>
        <taxon>Bacteria</taxon>
        <taxon>Bacillati</taxon>
        <taxon>Actinomycetota</taxon>
        <taxon>Actinomycetes</taxon>
        <taxon>Streptosporangiales</taxon>
        <taxon>Streptosporangiaceae</taxon>
        <taxon>Thermobispora</taxon>
    </lineage>
</organism>
<dbReference type="STRING" id="469371.Tbis_1174"/>